<evidence type="ECO:0000313" key="1">
    <source>
        <dbReference type="EMBL" id="RKQ69756.1"/>
    </source>
</evidence>
<evidence type="ECO:0000313" key="2">
    <source>
        <dbReference type="Proteomes" id="UP000282211"/>
    </source>
</evidence>
<dbReference type="EMBL" id="RBII01000002">
    <property type="protein sequence ID" value="RKQ69756.1"/>
    <property type="molecule type" value="Genomic_DNA"/>
</dbReference>
<dbReference type="Proteomes" id="UP000282211">
    <property type="component" value="Unassembled WGS sequence"/>
</dbReference>
<dbReference type="AlphaFoldDB" id="A0A420WFL1"/>
<proteinExistence type="predicted"/>
<reference evidence="1 2" key="1">
    <citation type="submission" date="2018-10" db="EMBL/GenBank/DDBJ databases">
        <title>Genomic Encyclopedia of Type Strains, Phase IV (KMG-IV): sequencing the most valuable type-strain genomes for metagenomic binning, comparative biology and taxonomic classification.</title>
        <authorList>
            <person name="Goeker M."/>
        </authorList>
    </citation>
    <scope>NUCLEOTIDE SEQUENCE [LARGE SCALE GENOMIC DNA]</scope>
    <source>
        <strain evidence="1 2">DSM 22008</strain>
    </source>
</reference>
<keyword evidence="2" id="KW-1185">Reference proteome</keyword>
<accession>A0A420WFL1</accession>
<dbReference type="InParanoid" id="A0A420WFL1"/>
<protein>
    <submittedName>
        <fullName evidence="1">Uncharacterized protein</fullName>
    </submittedName>
</protein>
<comment type="caution">
    <text evidence="1">The sequence shown here is derived from an EMBL/GenBank/DDBJ whole genome shotgun (WGS) entry which is preliminary data.</text>
</comment>
<name>A0A420WFL1_9PROT</name>
<sequence length="48" mass="5200">MGSFFRYGQVYLLVLGLVFGASFVALAVEMNQMGIASNARSPERKSEG</sequence>
<gene>
    <name evidence="1" type="ORF">DES40_2565</name>
</gene>
<organism evidence="1 2">
    <name type="scientific">Litorimonas taeanensis</name>
    <dbReference type="NCBI Taxonomy" id="568099"/>
    <lineage>
        <taxon>Bacteria</taxon>
        <taxon>Pseudomonadati</taxon>
        <taxon>Pseudomonadota</taxon>
        <taxon>Alphaproteobacteria</taxon>
        <taxon>Maricaulales</taxon>
        <taxon>Robiginitomaculaceae</taxon>
    </lineage>
</organism>
<dbReference type="RefSeq" id="WP_170144995.1">
    <property type="nucleotide sequence ID" value="NZ_RBII01000002.1"/>
</dbReference>